<sequence length="485" mass="53321">MFNILRGLEGGQYRPLSDEDIKKIHETSVNILEDPGMKVTTPEALKVFADNGAEVDFDTGMVKISRSMLEDALKKAPSQVVLYGREEKHNLTLGGKRTHMGTGGTVLDILDMDSGKKRNATLKDLRNIARLVDALDNIHFFMLPIYPKEVEGHNVDVNRFWWGLQNTTKHIMGGVYSIEGIRNVIKIAEEIAGSPEALREKPFISMVTCIMSPLVMDKTYTELLMEVARQGIPLVCPAEPLAGATGPCTLAGTVAVSNAETLSGIVLAQLVNPGTPTLYGTVSTAMDMKTGSYLSGNIEMGLINAASAQMAHFYEIPIYATAGMSDSKLPDVQAGYEKMATAMITALAGANYIHDAAGFIEFCTTFSYEQLVIDNEIIGMCMRAVKGVDVDEDTLAEEVIRKVGAGGNFLTQPHTLQHCRNEFYLPTLSDRNFRKEWEKRGGKDATERARDMVKSLLETHEPKGLDDKVYEVIKPKYDEMGVIEP</sequence>
<evidence type="ECO:0000256" key="3">
    <source>
        <dbReference type="ARBA" id="ARBA00022679"/>
    </source>
</evidence>
<name>A0A424YBY4_9FIRM</name>
<protein>
    <recommendedName>
        <fullName evidence="4">Methyltransferase</fullName>
        <ecNumber evidence="4">2.1.1.-</ecNumber>
    </recommendedName>
</protein>
<dbReference type="InterPro" id="IPR010426">
    <property type="entry name" value="MTTB_MeTrfase"/>
</dbReference>
<dbReference type="PIRSF" id="PIRSF037567">
    <property type="entry name" value="MTTB_MeTrfase"/>
    <property type="match status" value="1"/>
</dbReference>
<keyword evidence="2 5" id="KW-0489">Methyltransferase</keyword>
<accession>A0A424YBY4</accession>
<dbReference type="AlphaFoldDB" id="A0A424YBY4"/>
<dbReference type="GO" id="GO:0032259">
    <property type="term" value="P:methylation"/>
    <property type="evidence" value="ECO:0007669"/>
    <property type="project" value="UniProtKB-KW"/>
</dbReference>
<evidence type="ECO:0000256" key="4">
    <source>
        <dbReference type="PIRNR" id="PIRNR037567"/>
    </source>
</evidence>
<dbReference type="Pfam" id="PF06253">
    <property type="entry name" value="MTTB"/>
    <property type="match status" value="1"/>
</dbReference>
<gene>
    <name evidence="5" type="ORF">D5R97_08240</name>
</gene>
<reference evidence="5 6" key="1">
    <citation type="submission" date="2018-08" db="EMBL/GenBank/DDBJ databases">
        <title>The metabolism and importance of syntrophic acetate oxidation coupled to methane or sulfide production in haloalkaline environments.</title>
        <authorList>
            <person name="Timmers P.H.A."/>
            <person name="Vavourakis C.D."/>
            <person name="Sorokin D.Y."/>
            <person name="Sinninghe Damste J.S."/>
            <person name="Muyzer G."/>
            <person name="Stams A.J.M."/>
            <person name="Plugge C.M."/>
        </authorList>
    </citation>
    <scope>NUCLEOTIDE SEQUENCE [LARGE SCALE GENOMIC DNA]</scope>
    <source>
        <strain evidence="5">MSAO_Bac1</strain>
    </source>
</reference>
<evidence type="ECO:0000256" key="2">
    <source>
        <dbReference type="ARBA" id="ARBA00022603"/>
    </source>
</evidence>
<dbReference type="EMBL" id="QZAA01000215">
    <property type="protein sequence ID" value="RQD74173.1"/>
    <property type="molecule type" value="Genomic_DNA"/>
</dbReference>
<comment type="similarity">
    <text evidence="1 4">Belongs to the trimethylamine methyltransferase family.</text>
</comment>
<dbReference type="Gene3D" id="3.20.20.480">
    <property type="entry name" value="Trimethylamine methyltransferase-like"/>
    <property type="match status" value="1"/>
</dbReference>
<evidence type="ECO:0000256" key="1">
    <source>
        <dbReference type="ARBA" id="ARBA00007137"/>
    </source>
</evidence>
<evidence type="ECO:0000313" key="6">
    <source>
        <dbReference type="Proteomes" id="UP000285138"/>
    </source>
</evidence>
<dbReference type="GO" id="GO:0015948">
    <property type="term" value="P:methanogenesis"/>
    <property type="evidence" value="ECO:0007669"/>
    <property type="project" value="UniProtKB-UniRule"/>
</dbReference>
<evidence type="ECO:0000313" key="5">
    <source>
        <dbReference type="EMBL" id="RQD74173.1"/>
    </source>
</evidence>
<dbReference type="InterPro" id="IPR038601">
    <property type="entry name" value="MttB-like_sf"/>
</dbReference>
<organism evidence="5 6">
    <name type="scientific">Candidatus Syntrophonatronum acetioxidans</name>
    <dbReference type="NCBI Taxonomy" id="1795816"/>
    <lineage>
        <taxon>Bacteria</taxon>
        <taxon>Bacillati</taxon>
        <taxon>Bacillota</taxon>
        <taxon>Clostridia</taxon>
        <taxon>Eubacteriales</taxon>
        <taxon>Syntrophomonadaceae</taxon>
        <taxon>Candidatus Syntrophonatronum</taxon>
    </lineage>
</organism>
<dbReference type="GO" id="GO:0008168">
    <property type="term" value="F:methyltransferase activity"/>
    <property type="evidence" value="ECO:0007669"/>
    <property type="project" value="UniProtKB-KW"/>
</dbReference>
<dbReference type="EC" id="2.1.1.-" evidence="4"/>
<keyword evidence="3 4" id="KW-0808">Transferase</keyword>
<dbReference type="Proteomes" id="UP000285138">
    <property type="component" value="Unassembled WGS sequence"/>
</dbReference>
<proteinExistence type="inferred from homology"/>
<comment type="caution">
    <text evidence="5">The sequence shown here is derived from an EMBL/GenBank/DDBJ whole genome shotgun (WGS) entry which is preliminary data.</text>
</comment>